<dbReference type="Proteomes" id="UP000827092">
    <property type="component" value="Unassembled WGS sequence"/>
</dbReference>
<feature type="region of interest" description="Disordered" evidence="1">
    <location>
        <begin position="1"/>
        <end position="24"/>
    </location>
</feature>
<accession>A0AAV6TDZ3</accession>
<proteinExistence type="predicted"/>
<evidence type="ECO:0000313" key="2">
    <source>
        <dbReference type="EMBL" id="KAG8155912.1"/>
    </source>
</evidence>
<sequence length="270" mass="29372">MVASHHWPLAQRAHEPSVRTCGSSRTEQVYYRNDESSVEAVHLGDLLADNGYGPARDKYTISLGFSRGQQQGAPDTAEEAVLLREQSPYPGRPIPGTRTLTKKKITLHRVLRRRLRVSVALPHLVRRNYLQVRVGNINTDSLSVVQAEDKHEACVCVSPPGRRLASERSSSDPLDRPTPCFNLLFNGTPSPVFSSFQGSHLSICYYHQEFGPPVAAPGGHHAGNFNARHRDPPTHCGENSTREALPSSGPVGIGPTAGALIISAASCFGR</sequence>
<name>A0AAV6TDZ3_9ARAC</name>
<evidence type="ECO:0000256" key="1">
    <source>
        <dbReference type="SAM" id="MobiDB-lite"/>
    </source>
</evidence>
<keyword evidence="3" id="KW-1185">Reference proteome</keyword>
<gene>
    <name evidence="2" type="ORF">JTE90_029020</name>
</gene>
<organism evidence="2 3">
    <name type="scientific">Oedothorax gibbosus</name>
    <dbReference type="NCBI Taxonomy" id="931172"/>
    <lineage>
        <taxon>Eukaryota</taxon>
        <taxon>Metazoa</taxon>
        <taxon>Ecdysozoa</taxon>
        <taxon>Arthropoda</taxon>
        <taxon>Chelicerata</taxon>
        <taxon>Arachnida</taxon>
        <taxon>Araneae</taxon>
        <taxon>Araneomorphae</taxon>
        <taxon>Entelegynae</taxon>
        <taxon>Araneoidea</taxon>
        <taxon>Linyphiidae</taxon>
        <taxon>Erigoninae</taxon>
        <taxon>Oedothorax</taxon>
    </lineage>
</organism>
<dbReference type="AlphaFoldDB" id="A0AAV6TDZ3"/>
<reference evidence="2 3" key="1">
    <citation type="journal article" date="2022" name="Nat. Ecol. Evol.">
        <title>A masculinizing supergene underlies an exaggerated male reproductive morph in a spider.</title>
        <authorList>
            <person name="Hendrickx F."/>
            <person name="De Corte Z."/>
            <person name="Sonet G."/>
            <person name="Van Belleghem S.M."/>
            <person name="Kostlbacher S."/>
            <person name="Vangestel C."/>
        </authorList>
    </citation>
    <scope>NUCLEOTIDE SEQUENCE [LARGE SCALE GENOMIC DNA]</scope>
    <source>
        <strain evidence="2">W744_W776</strain>
    </source>
</reference>
<dbReference type="EMBL" id="JAFNEN010006471">
    <property type="protein sequence ID" value="KAG8155912.1"/>
    <property type="molecule type" value="Genomic_DNA"/>
</dbReference>
<comment type="caution">
    <text evidence="2">The sequence shown here is derived from an EMBL/GenBank/DDBJ whole genome shotgun (WGS) entry which is preliminary data.</text>
</comment>
<evidence type="ECO:0000313" key="3">
    <source>
        <dbReference type="Proteomes" id="UP000827092"/>
    </source>
</evidence>
<protein>
    <submittedName>
        <fullName evidence="2">Uncharacterized protein</fullName>
    </submittedName>
</protein>